<protein>
    <submittedName>
        <fullName evidence="2">Uncharacterized protein</fullName>
    </submittedName>
</protein>
<accession>A0A1P8FAA9</accession>
<keyword evidence="1" id="KW-1133">Transmembrane helix</keyword>
<dbReference type="RefSeq" id="WP_076004892.1">
    <property type="nucleotide sequence ID" value="NZ_CP018258.1"/>
</dbReference>
<dbReference type="EMBL" id="CP018258">
    <property type="protein sequence ID" value="APV45392.1"/>
    <property type="molecule type" value="Genomic_DNA"/>
</dbReference>
<keyword evidence="1" id="KW-0472">Membrane</keyword>
<dbReference type="AlphaFoldDB" id="A0A1P8FAA9"/>
<reference evidence="3" key="1">
    <citation type="submission" date="2016-11" db="EMBL/GenBank/DDBJ databases">
        <title>Dehalogenimonas formicexedens sp. nov., a chlorinated alkane respiring bacterium isolated from contaminated groundwater.</title>
        <authorList>
            <person name="Key T.A."/>
            <person name="Bowman K.S."/>
            <person name="Lee I."/>
            <person name="Chun J."/>
            <person name="Albuquerque L."/>
            <person name="da Costa M.S."/>
            <person name="Rainey F.A."/>
            <person name="Moe W.M."/>
        </authorList>
    </citation>
    <scope>NUCLEOTIDE SEQUENCE [LARGE SCALE GENOMIC DNA]</scope>
    <source>
        <strain evidence="3">NSZ-14</strain>
    </source>
</reference>
<gene>
    <name evidence="2" type="ORF">Dform_02083</name>
</gene>
<feature type="transmembrane region" description="Helical" evidence="1">
    <location>
        <begin position="38"/>
        <end position="57"/>
    </location>
</feature>
<organism evidence="2 3">
    <name type="scientific">Dehalogenimonas formicexedens</name>
    <dbReference type="NCBI Taxonomy" id="1839801"/>
    <lineage>
        <taxon>Bacteria</taxon>
        <taxon>Bacillati</taxon>
        <taxon>Chloroflexota</taxon>
        <taxon>Dehalococcoidia</taxon>
        <taxon>Dehalococcoidales</taxon>
        <taxon>Dehalococcoidaceae</taxon>
        <taxon>Dehalogenimonas</taxon>
    </lineage>
</organism>
<dbReference type="KEGG" id="dfo:Dform_02083"/>
<keyword evidence="1" id="KW-0812">Transmembrane</keyword>
<dbReference type="Proteomes" id="UP000185934">
    <property type="component" value="Chromosome"/>
</dbReference>
<evidence type="ECO:0000256" key="1">
    <source>
        <dbReference type="SAM" id="Phobius"/>
    </source>
</evidence>
<sequence length="67" mass="7438">MKLTAKRAKIFVAPIGIVVTLSLGITFGDAVFNNELTAFGFLILVFWLVAMFIDGLAQDMNDRNMRT</sequence>
<evidence type="ECO:0000313" key="3">
    <source>
        <dbReference type="Proteomes" id="UP000185934"/>
    </source>
</evidence>
<proteinExistence type="predicted"/>
<dbReference type="STRING" id="1839801.Dform_02083"/>
<evidence type="ECO:0000313" key="2">
    <source>
        <dbReference type="EMBL" id="APV45392.1"/>
    </source>
</evidence>
<keyword evidence="3" id="KW-1185">Reference proteome</keyword>
<name>A0A1P8FAA9_9CHLR</name>
<feature type="transmembrane region" description="Helical" evidence="1">
    <location>
        <begin position="12"/>
        <end position="32"/>
    </location>
</feature>